<dbReference type="RefSeq" id="XP_027200588.1">
    <property type="nucleotide sequence ID" value="XM_027344787.1"/>
</dbReference>
<proteinExistence type="predicted"/>
<evidence type="ECO:0000259" key="2">
    <source>
        <dbReference type="PROSITE" id="PS00028"/>
    </source>
</evidence>
<name>A0A6P6Y579_DERPT</name>
<dbReference type="InParanoid" id="A0A6P6Y579"/>
<dbReference type="KEGG" id="dpte:113794662"/>
<keyword evidence="3" id="KW-1185">Reference proteome</keyword>
<feature type="region of interest" description="Disordered" evidence="1">
    <location>
        <begin position="106"/>
        <end position="203"/>
    </location>
</feature>
<accession>A0A6P6Y579</accession>
<dbReference type="OrthoDB" id="10549475at2759"/>
<evidence type="ECO:0000256" key="1">
    <source>
        <dbReference type="SAM" id="MobiDB-lite"/>
    </source>
</evidence>
<sequence length="502" mass="58136">MSKYTYDKFLGTEVEPILDYLRRRRRMKSSNKNMTPEEFEQNYPKKKCLIRGCTATFSYPHSLINHLNTQHLNYCKRITESKEASASHQPIAGPSHQDIIERTDQESIETTDQESIEAANQEPMESTDQESIETTDQEPMETTDQDPMDASGILPSQQHSQTSTYKSDNSMVSEPIDFEKSESDVDDDGSDEDNDESDEDNVELGEINEFYESCLKPDPKHNSYLVSSIGKLKPDERDFLKQYIAELMEFRLKKSIPNAHAEGFGKIISRKFIEAERYPEHIREHMAKYSSSCYLQNKFLEIQNNYLKPTQISHPSGIDIQYFSVEGILRSIINQHPSLIDSIAREKLLDFQPESQRTNMLIKSDMDTTDERIFRRLQGKLRVEISLDDFSFVGKKGRKFVAGYMSCTNLPLKERTKRDNIYLFLMARRPFIRIEEEMNIMLTPFVNEMKQLEKTGIQFRRSINIEVTIGKVVCDNLSHNEILGFSMSFGRSISSGIEFNRK</sequence>
<protein>
    <submittedName>
        <fullName evidence="4">Uncharacterized protein LOC113794662</fullName>
    </submittedName>
</protein>
<dbReference type="PROSITE" id="PS00028">
    <property type="entry name" value="ZINC_FINGER_C2H2_1"/>
    <property type="match status" value="1"/>
</dbReference>
<dbReference type="AlphaFoldDB" id="A0A6P6Y579"/>
<feature type="compositionally biased region" description="Polar residues" evidence="1">
    <location>
        <begin position="154"/>
        <end position="172"/>
    </location>
</feature>
<evidence type="ECO:0000313" key="4">
    <source>
        <dbReference type="RefSeq" id="XP_027200588.1"/>
    </source>
</evidence>
<reference evidence="4" key="1">
    <citation type="submission" date="2025-08" db="UniProtKB">
        <authorList>
            <consortium name="RefSeq"/>
        </authorList>
    </citation>
    <scope>IDENTIFICATION</scope>
    <source>
        <strain evidence="4">Airmid</strain>
    </source>
</reference>
<evidence type="ECO:0000313" key="3">
    <source>
        <dbReference type="Proteomes" id="UP000515146"/>
    </source>
</evidence>
<feature type="compositionally biased region" description="Acidic residues" evidence="1">
    <location>
        <begin position="106"/>
        <end position="115"/>
    </location>
</feature>
<feature type="domain" description="C2H2-type" evidence="2">
    <location>
        <begin position="48"/>
        <end position="71"/>
    </location>
</feature>
<organism evidence="3 4">
    <name type="scientific">Dermatophagoides pteronyssinus</name>
    <name type="common">European house dust mite</name>
    <dbReference type="NCBI Taxonomy" id="6956"/>
    <lineage>
        <taxon>Eukaryota</taxon>
        <taxon>Metazoa</taxon>
        <taxon>Ecdysozoa</taxon>
        <taxon>Arthropoda</taxon>
        <taxon>Chelicerata</taxon>
        <taxon>Arachnida</taxon>
        <taxon>Acari</taxon>
        <taxon>Acariformes</taxon>
        <taxon>Sarcoptiformes</taxon>
        <taxon>Astigmata</taxon>
        <taxon>Psoroptidia</taxon>
        <taxon>Analgoidea</taxon>
        <taxon>Pyroglyphidae</taxon>
        <taxon>Dermatophagoidinae</taxon>
        <taxon>Dermatophagoides</taxon>
    </lineage>
</organism>
<gene>
    <name evidence="4" type="primary">LOC113794662</name>
</gene>
<dbReference type="InterPro" id="IPR013087">
    <property type="entry name" value="Znf_C2H2_type"/>
</dbReference>
<dbReference type="Proteomes" id="UP000515146">
    <property type="component" value="Unplaced"/>
</dbReference>
<feature type="compositionally biased region" description="Acidic residues" evidence="1">
    <location>
        <begin position="125"/>
        <end position="147"/>
    </location>
</feature>
<feature type="compositionally biased region" description="Acidic residues" evidence="1">
    <location>
        <begin position="184"/>
        <end position="203"/>
    </location>
</feature>